<dbReference type="PRINTS" id="PR00792">
    <property type="entry name" value="PEPSIN"/>
</dbReference>
<evidence type="ECO:0000256" key="8">
    <source>
        <dbReference type="RuleBase" id="RU000454"/>
    </source>
</evidence>
<dbReference type="PANTHER" id="PTHR47966:SF65">
    <property type="entry name" value="ASPARTIC-TYPE ENDOPEPTIDASE"/>
    <property type="match status" value="1"/>
</dbReference>
<evidence type="ECO:0000256" key="1">
    <source>
        <dbReference type="ARBA" id="ARBA00007447"/>
    </source>
</evidence>
<dbReference type="CDD" id="cd05474">
    <property type="entry name" value="SAP_like"/>
    <property type="match status" value="1"/>
</dbReference>
<dbReference type="Gene3D" id="2.40.70.10">
    <property type="entry name" value="Acid Proteases"/>
    <property type="match status" value="2"/>
</dbReference>
<protein>
    <recommendedName>
        <fullName evidence="11">Peptidase A1 domain-containing protein</fullName>
    </recommendedName>
</protein>
<evidence type="ECO:0000256" key="9">
    <source>
        <dbReference type="SAM" id="MobiDB-lite"/>
    </source>
</evidence>
<comment type="caution">
    <text evidence="12">The sequence shown here is derived from an EMBL/GenBank/DDBJ whole genome shotgun (WGS) entry which is preliminary data.</text>
</comment>
<dbReference type="PANTHER" id="PTHR47966">
    <property type="entry name" value="BETA-SITE APP-CLEAVING ENZYME, ISOFORM A-RELATED"/>
    <property type="match status" value="1"/>
</dbReference>
<dbReference type="PROSITE" id="PS00141">
    <property type="entry name" value="ASP_PROTEASE"/>
    <property type="match status" value="1"/>
</dbReference>
<proteinExistence type="inferred from homology"/>
<keyword evidence="2 8" id="KW-0645">Protease</keyword>
<name>A0AAD4HVL7_9PEZI</name>
<dbReference type="SUPFAM" id="SSF50630">
    <property type="entry name" value="Acid proteases"/>
    <property type="match status" value="1"/>
</dbReference>
<evidence type="ECO:0000313" key="13">
    <source>
        <dbReference type="Proteomes" id="UP001197093"/>
    </source>
</evidence>
<feature type="active site" evidence="6">
    <location>
        <position position="273"/>
    </location>
</feature>
<dbReference type="GO" id="GO:0004190">
    <property type="term" value="F:aspartic-type endopeptidase activity"/>
    <property type="evidence" value="ECO:0007669"/>
    <property type="project" value="UniProtKB-KW"/>
</dbReference>
<reference evidence="12" key="1">
    <citation type="submission" date="2023-02" db="EMBL/GenBank/DDBJ databases">
        <authorList>
            <person name="Palmer J.M."/>
        </authorList>
    </citation>
    <scope>NUCLEOTIDE SEQUENCE</scope>
    <source>
        <strain evidence="12">FW57</strain>
    </source>
</reference>
<feature type="disulfide bond" evidence="7">
    <location>
        <begin position="309"/>
        <end position="342"/>
    </location>
</feature>
<evidence type="ECO:0000256" key="2">
    <source>
        <dbReference type="ARBA" id="ARBA00022670"/>
    </source>
</evidence>
<dbReference type="InterPro" id="IPR021109">
    <property type="entry name" value="Peptidase_aspartic_dom_sf"/>
</dbReference>
<keyword evidence="7" id="KW-1015">Disulfide bond</keyword>
<evidence type="ECO:0000256" key="7">
    <source>
        <dbReference type="PIRSR" id="PIRSR601461-2"/>
    </source>
</evidence>
<dbReference type="AlphaFoldDB" id="A0AAD4HVL7"/>
<dbReference type="InterPro" id="IPR001461">
    <property type="entry name" value="Aspartic_peptidase_A1"/>
</dbReference>
<dbReference type="PROSITE" id="PS51767">
    <property type="entry name" value="PEPTIDASE_A1"/>
    <property type="match status" value="1"/>
</dbReference>
<keyword evidence="5 8" id="KW-0378">Hydrolase</keyword>
<evidence type="ECO:0000313" key="12">
    <source>
        <dbReference type="EMBL" id="KAG7285872.1"/>
    </source>
</evidence>
<organism evidence="12 13">
    <name type="scientific">Staphylotrichum longicolle</name>
    <dbReference type="NCBI Taxonomy" id="669026"/>
    <lineage>
        <taxon>Eukaryota</taxon>
        <taxon>Fungi</taxon>
        <taxon>Dikarya</taxon>
        <taxon>Ascomycota</taxon>
        <taxon>Pezizomycotina</taxon>
        <taxon>Sordariomycetes</taxon>
        <taxon>Sordariomycetidae</taxon>
        <taxon>Sordariales</taxon>
        <taxon>Chaetomiaceae</taxon>
        <taxon>Staphylotrichum</taxon>
    </lineage>
</organism>
<feature type="chain" id="PRO_5042119044" description="Peptidase A1 domain-containing protein" evidence="10">
    <location>
        <begin position="19"/>
        <end position="491"/>
    </location>
</feature>
<feature type="domain" description="Peptidase A1" evidence="11">
    <location>
        <begin position="64"/>
        <end position="377"/>
    </location>
</feature>
<dbReference type="InterPro" id="IPR033121">
    <property type="entry name" value="PEPTIDASE_A1"/>
</dbReference>
<dbReference type="InterPro" id="IPR001969">
    <property type="entry name" value="Aspartic_peptidase_AS"/>
</dbReference>
<evidence type="ECO:0000256" key="10">
    <source>
        <dbReference type="SAM" id="SignalP"/>
    </source>
</evidence>
<accession>A0AAD4HVL7</accession>
<dbReference type="GO" id="GO:0006508">
    <property type="term" value="P:proteolysis"/>
    <property type="evidence" value="ECO:0007669"/>
    <property type="project" value="UniProtKB-KW"/>
</dbReference>
<evidence type="ECO:0000256" key="5">
    <source>
        <dbReference type="ARBA" id="ARBA00022801"/>
    </source>
</evidence>
<dbReference type="EMBL" id="JAHCVI010000004">
    <property type="protein sequence ID" value="KAG7285872.1"/>
    <property type="molecule type" value="Genomic_DNA"/>
</dbReference>
<dbReference type="Proteomes" id="UP001197093">
    <property type="component" value="Unassembled WGS sequence"/>
</dbReference>
<keyword evidence="4 8" id="KW-0064">Aspartyl protease</keyword>
<dbReference type="InterPro" id="IPR033876">
    <property type="entry name" value="SAP-like"/>
</dbReference>
<keyword evidence="13" id="KW-1185">Reference proteome</keyword>
<feature type="active site" evidence="6">
    <location>
        <position position="82"/>
    </location>
</feature>
<comment type="similarity">
    <text evidence="1 8">Belongs to the peptidase A1 family.</text>
</comment>
<feature type="signal peptide" evidence="10">
    <location>
        <begin position="1"/>
        <end position="18"/>
    </location>
</feature>
<gene>
    <name evidence="12" type="ORF">NEMBOFW57_008166</name>
</gene>
<evidence type="ECO:0000259" key="11">
    <source>
        <dbReference type="PROSITE" id="PS51767"/>
    </source>
</evidence>
<dbReference type="Pfam" id="PF00026">
    <property type="entry name" value="Asp"/>
    <property type="match status" value="1"/>
</dbReference>
<feature type="region of interest" description="Disordered" evidence="9">
    <location>
        <begin position="427"/>
        <end position="468"/>
    </location>
</feature>
<evidence type="ECO:0000256" key="6">
    <source>
        <dbReference type="PIRSR" id="PIRSR601461-1"/>
    </source>
</evidence>
<evidence type="ECO:0000256" key="3">
    <source>
        <dbReference type="ARBA" id="ARBA00022729"/>
    </source>
</evidence>
<keyword evidence="3 10" id="KW-0732">Signal</keyword>
<evidence type="ECO:0000256" key="4">
    <source>
        <dbReference type="ARBA" id="ARBA00022750"/>
    </source>
</evidence>
<feature type="compositionally biased region" description="Low complexity" evidence="9">
    <location>
        <begin position="446"/>
        <end position="468"/>
    </location>
</feature>
<sequence length="491" mass="50927">MLPLFLAASLLAPAVAAASESRPIIARGDGIIRAPVDAIAGPAPKLEVRQNGVEVANQKAGTRYAVTLEVGTPGQKQTLILDTGSPDTWVNPACATANVPDDCRSFPHFEPSKSSSLNATNVNDVLVYGIGNATVRYVRETVKIGSATIKNQIIGIATESHKIPLGILGMSPPVNGRPDYPYVLDTMVSQGLIKSRAFSLDLRGVDNPNGALIFGGIDTGKYIGDLHKLSMLSQRQSPGGADRYYVTMTGVGVTLPDGTMAQSEPLTVPVFLDSGATFSHLPTPIYQAFANSFGNAQFDPDSGYYYVDCDVTELAGSIDFYFGNKTIRVPLNDFIWEVQGFCILGVLPNDDEPTLGDTFLRAAYVVFDQDNREIHIAQAANCGTNLVAIGSGTAAVPSSTGKCTELPTPTGKGEGLDVTATRAPSNTFTGAAPTVALGPGPAVSKAGGETTGATPQPTAGTGSKNAAGRGREVGAGAAAVVGLVNALAWAL</sequence>